<evidence type="ECO:0000256" key="1">
    <source>
        <dbReference type="SAM" id="MobiDB-lite"/>
    </source>
</evidence>
<organism evidence="3 4">
    <name type="scientific">Vitis vinifera</name>
    <name type="common">Grape</name>
    <dbReference type="NCBI Taxonomy" id="29760"/>
    <lineage>
        <taxon>Eukaryota</taxon>
        <taxon>Viridiplantae</taxon>
        <taxon>Streptophyta</taxon>
        <taxon>Embryophyta</taxon>
        <taxon>Tracheophyta</taxon>
        <taxon>Spermatophyta</taxon>
        <taxon>Magnoliopsida</taxon>
        <taxon>eudicotyledons</taxon>
        <taxon>Gunneridae</taxon>
        <taxon>Pentapetalae</taxon>
        <taxon>rosids</taxon>
        <taxon>Vitales</taxon>
        <taxon>Vitaceae</taxon>
        <taxon>Viteae</taxon>
        <taxon>Vitis</taxon>
    </lineage>
</organism>
<dbReference type="InterPro" id="IPR025558">
    <property type="entry name" value="DUF4283"/>
</dbReference>
<sequence length="788" mass="87328">MSDGGEREREKARVRETESDGGEQGLLRLSESVEGVVLSGSRNSSRKGRFSVESKTFEIEVEEKKGKLQTTIVERKRGISSWIRLGPESLGLFLEGVVDLENKSFSIFIPKGRGAERGWALMVETPRRLGIAYEGKEGQKDEAMLLKPIMTKTFAEVIKQPRSKGRAVIKVEVREKELSRNLNKLVHCLVGSWNPNSGRGDDLKSWGTLLAKSWGLKGNLGLAKLERGKVLLEFELLAEAEKALSLESISVGGILRRLEKWSLETGCLSEREKRLDSQTEKLEELQWARILVKMNGEELPNVVEIWSEDFCYVSILWWEVRSVLRAGPTGKRGMKAITGGEVGGESYARARQPVEQRLGEPLVTSLAKTPWSSDMAPGPSGPVPVGLVAGPSRSGLSLSGSSPRKVSRWAKAKEPLVVPGPDHQGLLLPCAKGKALSSEARPPVLTGPCLLEGPDSGISSFWMKDGLRKQVEEESRSEESSKTDGALLEEALRYRTASNPIGLLVLVSPSLSFLSDRTPLGEYYDFSGAGWEIAQGETPCRIVNGPGSTEKKTVTSWELMEVNNGNNGECGEELCLVRTVPHEATGWEEVNWEDSELARFSMFLGFSTKGLEKDILDFLVKIRKGGKESIAKFLLDKSKFERELKRLECSINYEGGKKQKCANDNSKRKVIKAIIRNQRVDLFYLQETKIQTMSEGVVRILGSGRFLDWGAMDAHRSAGGILICWDKRTVEVLEMEVGHFSISCRLRNVEDGLVWIFTGVYGPFFKEDREALWEELGQSEASGMTLGV</sequence>
<gene>
    <name evidence="3" type="ORF">CK203_072740</name>
</gene>
<evidence type="ECO:0000313" key="4">
    <source>
        <dbReference type="Proteomes" id="UP000288805"/>
    </source>
</evidence>
<reference evidence="3 4" key="1">
    <citation type="journal article" date="2018" name="PLoS Genet.">
        <title>Population sequencing reveals clonal diversity and ancestral inbreeding in the grapevine cultivar Chardonnay.</title>
        <authorList>
            <person name="Roach M.J."/>
            <person name="Johnson D.L."/>
            <person name="Bohlmann J."/>
            <person name="van Vuuren H.J."/>
            <person name="Jones S.J."/>
            <person name="Pretorius I.S."/>
            <person name="Schmidt S.A."/>
            <person name="Borneman A.R."/>
        </authorList>
    </citation>
    <scope>NUCLEOTIDE SEQUENCE [LARGE SCALE GENOMIC DNA]</scope>
    <source>
        <strain evidence="4">cv. Chardonnay</strain>
        <tissue evidence="3">Leaf</tissue>
    </source>
</reference>
<feature type="domain" description="DUF4283" evidence="2">
    <location>
        <begin position="183"/>
        <end position="267"/>
    </location>
</feature>
<comment type="caution">
    <text evidence="3">The sequence shown here is derived from an EMBL/GenBank/DDBJ whole genome shotgun (WGS) entry which is preliminary data.</text>
</comment>
<dbReference type="Proteomes" id="UP000288805">
    <property type="component" value="Unassembled WGS sequence"/>
</dbReference>
<evidence type="ECO:0000313" key="3">
    <source>
        <dbReference type="EMBL" id="RVW53027.1"/>
    </source>
</evidence>
<accession>A0A438EZ42</accession>
<dbReference type="SUPFAM" id="SSF56219">
    <property type="entry name" value="DNase I-like"/>
    <property type="match status" value="1"/>
</dbReference>
<dbReference type="AlphaFoldDB" id="A0A438EZ42"/>
<dbReference type="Pfam" id="PF14111">
    <property type="entry name" value="DUF4283"/>
    <property type="match status" value="1"/>
</dbReference>
<dbReference type="InterPro" id="IPR036691">
    <property type="entry name" value="Endo/exonu/phosph_ase_sf"/>
</dbReference>
<dbReference type="EMBL" id="QGNW01001159">
    <property type="protein sequence ID" value="RVW53027.1"/>
    <property type="molecule type" value="Genomic_DNA"/>
</dbReference>
<name>A0A438EZ42_VITVI</name>
<dbReference type="Gene3D" id="3.60.10.10">
    <property type="entry name" value="Endonuclease/exonuclease/phosphatase"/>
    <property type="match status" value="1"/>
</dbReference>
<proteinExistence type="predicted"/>
<evidence type="ECO:0000259" key="2">
    <source>
        <dbReference type="Pfam" id="PF14111"/>
    </source>
</evidence>
<feature type="compositionally biased region" description="Basic and acidic residues" evidence="1">
    <location>
        <begin position="1"/>
        <end position="18"/>
    </location>
</feature>
<protein>
    <recommendedName>
        <fullName evidence="2">DUF4283 domain-containing protein</fullName>
    </recommendedName>
</protein>
<feature type="region of interest" description="Disordered" evidence="1">
    <location>
        <begin position="1"/>
        <end position="25"/>
    </location>
</feature>